<dbReference type="GO" id="GO:0016491">
    <property type="term" value="F:oxidoreductase activity"/>
    <property type="evidence" value="ECO:0007669"/>
    <property type="project" value="UniProtKB-KW"/>
</dbReference>
<dbReference type="GO" id="GO:0071949">
    <property type="term" value="F:FAD binding"/>
    <property type="evidence" value="ECO:0007669"/>
    <property type="project" value="InterPro"/>
</dbReference>
<feature type="domain" description="FAD-binding PCMH-type" evidence="4">
    <location>
        <begin position="124"/>
        <end position="304"/>
    </location>
</feature>
<evidence type="ECO:0000256" key="2">
    <source>
        <dbReference type="ARBA" id="ARBA00023002"/>
    </source>
</evidence>
<dbReference type="PROSITE" id="PS51387">
    <property type="entry name" value="FAD_PCMH"/>
    <property type="match status" value="1"/>
</dbReference>
<evidence type="ECO:0000313" key="6">
    <source>
        <dbReference type="Proteomes" id="UP000240883"/>
    </source>
</evidence>
<dbReference type="Pfam" id="PF08031">
    <property type="entry name" value="BBE"/>
    <property type="match status" value="1"/>
</dbReference>
<keyword evidence="3" id="KW-0732">Signal</keyword>
<dbReference type="InterPro" id="IPR050432">
    <property type="entry name" value="FAD-linked_Oxidoreductases_BP"/>
</dbReference>
<evidence type="ECO:0000259" key="4">
    <source>
        <dbReference type="PROSITE" id="PS51387"/>
    </source>
</evidence>
<dbReference type="STRING" id="1448308.A0A2T2NHX8"/>
<keyword evidence="6" id="KW-1185">Reference proteome</keyword>
<feature type="chain" id="PRO_5015417638" evidence="3">
    <location>
        <begin position="21"/>
        <end position="573"/>
    </location>
</feature>
<keyword evidence="2" id="KW-0560">Oxidoreductase</keyword>
<dbReference type="OrthoDB" id="9983560at2759"/>
<evidence type="ECO:0000313" key="5">
    <source>
        <dbReference type="EMBL" id="PSN65035.1"/>
    </source>
</evidence>
<evidence type="ECO:0000256" key="3">
    <source>
        <dbReference type="SAM" id="SignalP"/>
    </source>
</evidence>
<evidence type="ECO:0000256" key="1">
    <source>
        <dbReference type="ARBA" id="ARBA00005466"/>
    </source>
</evidence>
<dbReference type="PANTHER" id="PTHR13878">
    <property type="entry name" value="GULONOLACTONE OXIDASE"/>
    <property type="match status" value="1"/>
</dbReference>
<dbReference type="EMBL" id="KZ678137">
    <property type="protein sequence ID" value="PSN65035.1"/>
    <property type="molecule type" value="Genomic_DNA"/>
</dbReference>
<name>A0A2T2NHX8_CORCC</name>
<sequence length="573" mass="62634">MLRHISFLLAFLLQPWFASSSPQRLYSTPDRKNCRCFPGDACWPDQAKWESLNRTVNGRLVATIPLASACHVNSFEPYDEAKCTAIQSNWFDPEFHIKSTSSIMAPFFANNSCNPFAPKDSPCIVGAYVQYAVDARTASDYQATINFATKHNIRLVIRNTAHDWLGKSTGSGALALRTHNLKKIAIVDYNGPYYVGKALKVGAGVSLGEAYNNTNAQGLVNVGGTCPSVGLAGGYTQGSGHGLTISTFGLGADQALEWEVVTANGDLIKATPTNEYSDLYWALSGGGGGTYAAVVSLTLQVHKDQITTGANLSWTNDGISQQTYYSGIASYLKALPTLLDAGAAGNWVNSNSSFSVSPFVGVGITKEKMDSLHQPILDELESLGINYTYYSATFSSFLDMYTEMNPTTEMGILQIGSRLIPREVITTASENLTTSLRAINEQAGAWISGLAFNVSKPPIVPNAVNPAWRESSISLVIGTFYNYTNWDMNIENQRLMTDSLIPQLSRLIPGGGTAYLNEGDPWEPEWQKVFYGENYDRLLRVKHKYDPNSTFYARTAVGSEEWIEAMDGRLCKV</sequence>
<dbReference type="Gene3D" id="3.30.465.10">
    <property type="match status" value="2"/>
</dbReference>
<comment type="similarity">
    <text evidence="1">Belongs to the oxygen-dependent FAD-linked oxidoreductase family.</text>
</comment>
<dbReference type="Proteomes" id="UP000240883">
    <property type="component" value="Unassembled WGS sequence"/>
</dbReference>
<protein>
    <submittedName>
        <fullName evidence="5">FAD-binding domain-containing protein</fullName>
    </submittedName>
</protein>
<organism evidence="5 6">
    <name type="scientific">Corynespora cassiicola Philippines</name>
    <dbReference type="NCBI Taxonomy" id="1448308"/>
    <lineage>
        <taxon>Eukaryota</taxon>
        <taxon>Fungi</taxon>
        <taxon>Dikarya</taxon>
        <taxon>Ascomycota</taxon>
        <taxon>Pezizomycotina</taxon>
        <taxon>Dothideomycetes</taxon>
        <taxon>Pleosporomycetidae</taxon>
        <taxon>Pleosporales</taxon>
        <taxon>Corynesporascaceae</taxon>
        <taxon>Corynespora</taxon>
    </lineage>
</organism>
<reference evidence="5 6" key="1">
    <citation type="journal article" date="2018" name="Front. Microbiol.">
        <title>Genome-Wide Analysis of Corynespora cassiicola Leaf Fall Disease Putative Effectors.</title>
        <authorList>
            <person name="Lopez D."/>
            <person name="Ribeiro S."/>
            <person name="Label P."/>
            <person name="Fumanal B."/>
            <person name="Venisse J.S."/>
            <person name="Kohler A."/>
            <person name="de Oliveira R.R."/>
            <person name="Labutti K."/>
            <person name="Lipzen A."/>
            <person name="Lail K."/>
            <person name="Bauer D."/>
            <person name="Ohm R.A."/>
            <person name="Barry K.W."/>
            <person name="Spatafora J."/>
            <person name="Grigoriev I.V."/>
            <person name="Martin F.M."/>
            <person name="Pujade-Renaud V."/>
        </authorList>
    </citation>
    <scope>NUCLEOTIDE SEQUENCE [LARGE SCALE GENOMIC DNA]</scope>
    <source>
        <strain evidence="5 6">Philippines</strain>
    </source>
</reference>
<dbReference type="AlphaFoldDB" id="A0A2T2NHX8"/>
<dbReference type="InterPro" id="IPR036318">
    <property type="entry name" value="FAD-bd_PCMH-like_sf"/>
</dbReference>
<proteinExistence type="inferred from homology"/>
<gene>
    <name evidence="5" type="ORF">BS50DRAFT_497359</name>
</gene>
<accession>A0A2T2NHX8</accession>
<dbReference type="PANTHER" id="PTHR13878:SF91">
    <property type="entry name" value="FAD BINDING DOMAIN PROTEIN (AFU_ORTHOLOGUE AFUA_6G12070)-RELATED"/>
    <property type="match status" value="1"/>
</dbReference>
<dbReference type="SUPFAM" id="SSF56176">
    <property type="entry name" value="FAD-binding/transporter-associated domain-like"/>
    <property type="match status" value="1"/>
</dbReference>
<dbReference type="InterPro" id="IPR016166">
    <property type="entry name" value="FAD-bd_PCMH"/>
</dbReference>
<feature type="signal peptide" evidence="3">
    <location>
        <begin position="1"/>
        <end position="20"/>
    </location>
</feature>
<dbReference type="Pfam" id="PF01565">
    <property type="entry name" value="FAD_binding_4"/>
    <property type="match status" value="1"/>
</dbReference>
<dbReference type="InterPro" id="IPR012951">
    <property type="entry name" value="BBE"/>
</dbReference>
<dbReference type="InterPro" id="IPR016169">
    <property type="entry name" value="FAD-bd_PCMH_sub2"/>
</dbReference>
<dbReference type="InterPro" id="IPR006094">
    <property type="entry name" value="Oxid_FAD_bind_N"/>
</dbReference>